<sequence length="303" mass="33228">MRCLFIYNPVSGRGKIASKLEKIVRKLGEKYEIVDSYATTGSGDMTRAVRENAEKYDAIVFSGGDGSFNEAVQGLCEANSVPEFGYIPGGTVNDVARSLGIPNNIRGALKVILTGKNVLLDCMKINDRYAMYIVAAGAFTSATYTTPQAQKKLVGRVAYGIEGIRNNLKFDVFNVKIEGKDAVAESESVLVLFMNGKYVAGMGLNRHASMTDGKIEVAIVRQRPRPNFLHRVGAYFVLAKLFLLGYRVKERRIEKLEGSHFEVTAGEGVVWNFDGERGLSGKVVVDVLPGKVNMIVPARKKDF</sequence>
<dbReference type="PANTHER" id="PTHR12358:SF106">
    <property type="entry name" value="LIPID KINASE YEGS"/>
    <property type="match status" value="1"/>
</dbReference>
<keyword evidence="10" id="KW-0443">Lipid metabolism</keyword>
<dbReference type="InterPro" id="IPR050187">
    <property type="entry name" value="Lipid_Phosphate_FormReg"/>
</dbReference>
<evidence type="ECO:0000256" key="7">
    <source>
        <dbReference type="ARBA" id="ARBA00022777"/>
    </source>
</evidence>
<evidence type="ECO:0000259" key="13">
    <source>
        <dbReference type="PROSITE" id="PS50146"/>
    </source>
</evidence>
<comment type="caution">
    <text evidence="14">The sequence shown here is derived from an EMBL/GenBank/DDBJ whole genome shotgun (WGS) entry which is preliminary data.</text>
</comment>
<reference evidence="14" key="2">
    <citation type="submission" date="2021-04" db="EMBL/GenBank/DDBJ databases">
        <authorList>
            <person name="Gilroy R."/>
        </authorList>
    </citation>
    <scope>NUCLEOTIDE SEQUENCE</scope>
    <source>
        <strain evidence="14">811</strain>
    </source>
</reference>
<keyword evidence="5" id="KW-0479">Metal-binding</keyword>
<gene>
    <name evidence="14" type="ORF">H9741_03175</name>
</gene>
<dbReference type="AlphaFoldDB" id="A0A9D1V764"/>
<dbReference type="GO" id="GO:0004143">
    <property type="term" value="F:ATP-dependent diacylglycerol kinase activity"/>
    <property type="evidence" value="ECO:0007669"/>
    <property type="project" value="TreeGrafter"/>
</dbReference>
<protein>
    <submittedName>
        <fullName evidence="14">Diacylglycerol kinase family lipid kinase</fullName>
    </submittedName>
</protein>
<evidence type="ECO:0000256" key="2">
    <source>
        <dbReference type="ARBA" id="ARBA00005983"/>
    </source>
</evidence>
<evidence type="ECO:0000256" key="5">
    <source>
        <dbReference type="ARBA" id="ARBA00022723"/>
    </source>
</evidence>
<dbReference type="GO" id="GO:0046872">
    <property type="term" value="F:metal ion binding"/>
    <property type="evidence" value="ECO:0007669"/>
    <property type="project" value="UniProtKB-KW"/>
</dbReference>
<feature type="domain" description="DAGKc" evidence="13">
    <location>
        <begin position="1"/>
        <end position="129"/>
    </location>
</feature>
<dbReference type="PROSITE" id="PS50146">
    <property type="entry name" value="DAGK"/>
    <property type="match status" value="1"/>
</dbReference>
<dbReference type="SMART" id="SM00046">
    <property type="entry name" value="DAGKc"/>
    <property type="match status" value="1"/>
</dbReference>
<dbReference type="InterPro" id="IPR001206">
    <property type="entry name" value="Diacylglycerol_kinase_cat_dom"/>
</dbReference>
<evidence type="ECO:0000256" key="4">
    <source>
        <dbReference type="ARBA" id="ARBA00022679"/>
    </source>
</evidence>
<accession>A0A9D1V764</accession>
<dbReference type="Gene3D" id="2.60.200.40">
    <property type="match status" value="1"/>
</dbReference>
<dbReference type="GO" id="GO:0008654">
    <property type="term" value="P:phospholipid biosynthetic process"/>
    <property type="evidence" value="ECO:0007669"/>
    <property type="project" value="UniProtKB-KW"/>
</dbReference>
<keyword evidence="9" id="KW-0460">Magnesium</keyword>
<evidence type="ECO:0000256" key="8">
    <source>
        <dbReference type="ARBA" id="ARBA00022840"/>
    </source>
</evidence>
<dbReference type="GO" id="GO:0005524">
    <property type="term" value="F:ATP binding"/>
    <property type="evidence" value="ECO:0007669"/>
    <property type="project" value="UniProtKB-KW"/>
</dbReference>
<dbReference type="InterPro" id="IPR017438">
    <property type="entry name" value="ATP-NAD_kinase_N"/>
</dbReference>
<organism evidence="14 15">
    <name type="scientific">Candidatus Borkfalkia faecipullorum</name>
    <dbReference type="NCBI Taxonomy" id="2838510"/>
    <lineage>
        <taxon>Bacteria</taxon>
        <taxon>Bacillati</taxon>
        <taxon>Bacillota</taxon>
        <taxon>Clostridia</taxon>
        <taxon>Christensenellales</taxon>
        <taxon>Christensenellaceae</taxon>
        <taxon>Candidatus Borkfalkia</taxon>
    </lineage>
</organism>
<keyword evidence="4" id="KW-0808">Transferase</keyword>
<keyword evidence="3" id="KW-0444">Lipid biosynthesis</keyword>
<dbReference type="InterPro" id="IPR016064">
    <property type="entry name" value="NAD/diacylglycerol_kinase_sf"/>
</dbReference>
<keyword evidence="7 14" id="KW-0418">Kinase</keyword>
<dbReference type="GO" id="GO:0005886">
    <property type="term" value="C:plasma membrane"/>
    <property type="evidence" value="ECO:0007669"/>
    <property type="project" value="TreeGrafter"/>
</dbReference>
<evidence type="ECO:0000256" key="12">
    <source>
        <dbReference type="ARBA" id="ARBA00023264"/>
    </source>
</evidence>
<keyword evidence="11" id="KW-0594">Phospholipid biosynthesis</keyword>
<evidence type="ECO:0000313" key="15">
    <source>
        <dbReference type="Proteomes" id="UP000824204"/>
    </source>
</evidence>
<dbReference type="InterPro" id="IPR005218">
    <property type="entry name" value="Diacylglycerol/lipid_kinase"/>
</dbReference>
<proteinExistence type="inferred from homology"/>
<dbReference type="SUPFAM" id="SSF111331">
    <property type="entry name" value="NAD kinase/diacylglycerol kinase-like"/>
    <property type="match status" value="1"/>
</dbReference>
<evidence type="ECO:0000256" key="3">
    <source>
        <dbReference type="ARBA" id="ARBA00022516"/>
    </source>
</evidence>
<dbReference type="Proteomes" id="UP000824204">
    <property type="component" value="Unassembled WGS sequence"/>
</dbReference>
<dbReference type="NCBIfam" id="TIGR00147">
    <property type="entry name" value="YegS/Rv2252/BmrU family lipid kinase"/>
    <property type="match status" value="1"/>
</dbReference>
<evidence type="ECO:0000256" key="10">
    <source>
        <dbReference type="ARBA" id="ARBA00023098"/>
    </source>
</evidence>
<keyword evidence="8" id="KW-0067">ATP-binding</keyword>
<evidence type="ECO:0000256" key="11">
    <source>
        <dbReference type="ARBA" id="ARBA00023209"/>
    </source>
</evidence>
<reference evidence="14" key="1">
    <citation type="journal article" date="2021" name="PeerJ">
        <title>Extensive microbial diversity within the chicken gut microbiome revealed by metagenomics and culture.</title>
        <authorList>
            <person name="Gilroy R."/>
            <person name="Ravi A."/>
            <person name="Getino M."/>
            <person name="Pursley I."/>
            <person name="Horton D.L."/>
            <person name="Alikhan N.F."/>
            <person name="Baker D."/>
            <person name="Gharbi K."/>
            <person name="Hall N."/>
            <person name="Watson M."/>
            <person name="Adriaenssens E.M."/>
            <person name="Foster-Nyarko E."/>
            <person name="Jarju S."/>
            <person name="Secka A."/>
            <person name="Antonio M."/>
            <person name="Oren A."/>
            <person name="Chaudhuri R.R."/>
            <person name="La Ragione R."/>
            <person name="Hildebrand F."/>
            <person name="Pallen M.J."/>
        </authorList>
    </citation>
    <scope>NUCLEOTIDE SEQUENCE</scope>
    <source>
        <strain evidence="14">811</strain>
    </source>
</reference>
<name>A0A9D1V764_9FIRM</name>
<evidence type="ECO:0000256" key="9">
    <source>
        <dbReference type="ARBA" id="ARBA00022842"/>
    </source>
</evidence>
<dbReference type="EMBL" id="DXFX01000042">
    <property type="protein sequence ID" value="HIX07447.1"/>
    <property type="molecule type" value="Genomic_DNA"/>
</dbReference>
<dbReference type="PANTHER" id="PTHR12358">
    <property type="entry name" value="SPHINGOSINE KINASE"/>
    <property type="match status" value="1"/>
</dbReference>
<dbReference type="Pfam" id="PF19279">
    <property type="entry name" value="YegS_C"/>
    <property type="match status" value="1"/>
</dbReference>
<dbReference type="InterPro" id="IPR045540">
    <property type="entry name" value="YegS/DAGK_C"/>
</dbReference>
<comment type="cofactor">
    <cofactor evidence="1">
        <name>Mg(2+)</name>
        <dbReference type="ChEBI" id="CHEBI:18420"/>
    </cofactor>
</comment>
<dbReference type="Pfam" id="PF00781">
    <property type="entry name" value="DAGK_cat"/>
    <property type="match status" value="1"/>
</dbReference>
<keyword evidence="12" id="KW-1208">Phospholipid metabolism</keyword>
<dbReference type="Gene3D" id="3.40.50.10330">
    <property type="entry name" value="Probable inorganic polyphosphate/atp-NAD kinase, domain 1"/>
    <property type="match status" value="1"/>
</dbReference>
<evidence type="ECO:0000313" key="14">
    <source>
        <dbReference type="EMBL" id="HIX07447.1"/>
    </source>
</evidence>
<keyword evidence="6" id="KW-0547">Nucleotide-binding</keyword>
<comment type="similarity">
    <text evidence="2">Belongs to the diacylglycerol/lipid kinase family.</text>
</comment>
<evidence type="ECO:0000256" key="6">
    <source>
        <dbReference type="ARBA" id="ARBA00022741"/>
    </source>
</evidence>
<evidence type="ECO:0000256" key="1">
    <source>
        <dbReference type="ARBA" id="ARBA00001946"/>
    </source>
</evidence>